<comment type="caution">
    <text evidence="2">The sequence shown here is derived from an EMBL/GenBank/DDBJ whole genome shotgun (WGS) entry which is preliminary data.</text>
</comment>
<protein>
    <submittedName>
        <fullName evidence="2">Uncharacterized protein</fullName>
    </submittedName>
</protein>
<name>A0A2V0RM12_9ZZZZ</name>
<feature type="compositionally biased region" description="Pro residues" evidence="1">
    <location>
        <begin position="266"/>
        <end position="276"/>
    </location>
</feature>
<dbReference type="AlphaFoldDB" id="A0A2V0RM12"/>
<accession>A0A2V0RM12</accession>
<evidence type="ECO:0000313" key="2">
    <source>
        <dbReference type="EMBL" id="GBH22892.1"/>
    </source>
</evidence>
<proteinExistence type="predicted"/>
<dbReference type="EMBL" id="BDQE01000153">
    <property type="protein sequence ID" value="GBH22892.1"/>
    <property type="molecule type" value="Genomic_RNA"/>
</dbReference>
<sequence>MDSIALHLRSLQGSADGLNDSLETVASVFQFLGDVNGPEEPNWDQVNEDVAYLIVGVKEEVSTDIASLGIIMVDFQLGLDYDARSNPESNPVWFYEKQISEAAIAEDLERVQELMNEFIIWSYENLPEDERMTKSDADQFWAAIGPSYGGVGGDFAGQDEGPMGQSFLKLLGASAGAGSGTSGKGGWLDKAGKSASRGIGWGGALDYFVSVGSQQAAITATRETGDRELDQDADDFGFPGWPSDEELGLKDKEQDADPDPVDPDPVDPPVVPDPPKPPVIPTPVIPPIEIPPWAIGIPGLDLSLGTITLAGMAAMVGTYGFYRAVNLLAVNGIALPPDWYTLDPDQIDGIHYDSTDLDAAPREESPTGIRVAPLDRIVEGDLVDPMLSVRKDDSESRINEYADDID</sequence>
<feature type="region of interest" description="Disordered" evidence="1">
    <location>
        <begin position="219"/>
        <end position="276"/>
    </location>
</feature>
<feature type="compositionally biased region" description="Acidic residues" evidence="1">
    <location>
        <begin position="256"/>
        <end position="265"/>
    </location>
</feature>
<reference evidence="2" key="1">
    <citation type="submission" date="2017-04" db="EMBL/GenBank/DDBJ databases">
        <title>Unveiling RNA virosphere associated with marine microorganisms.</title>
        <authorList>
            <person name="Urayama S."/>
            <person name="Takaki Y."/>
            <person name="Nishi S."/>
            <person name="Yoshida Y."/>
            <person name="Deguchi S."/>
            <person name="Takai K."/>
            <person name="Nunoura T."/>
        </authorList>
    </citation>
    <scope>NUCLEOTIDE SEQUENCE</scope>
</reference>
<evidence type="ECO:0000256" key="1">
    <source>
        <dbReference type="SAM" id="MobiDB-lite"/>
    </source>
</evidence>
<organism evidence="2">
    <name type="scientific">viral metagenome</name>
    <dbReference type="NCBI Taxonomy" id="1070528"/>
    <lineage>
        <taxon>unclassified sequences</taxon>
        <taxon>metagenomes</taxon>
        <taxon>organismal metagenomes</taxon>
    </lineage>
</organism>